<dbReference type="EMBL" id="FNGF01000005">
    <property type="protein sequence ID" value="SDL37742.1"/>
    <property type="molecule type" value="Genomic_DNA"/>
</dbReference>
<keyword evidence="2" id="KW-0472">Membrane</keyword>
<reference evidence="4" key="1">
    <citation type="submission" date="2016-10" db="EMBL/GenBank/DDBJ databases">
        <authorList>
            <person name="Varghese N."/>
            <person name="Submissions S."/>
        </authorList>
    </citation>
    <scope>NUCLEOTIDE SEQUENCE [LARGE SCALE GENOMIC DNA]</scope>
    <source>
        <strain evidence="4">CGMCC 4.3147</strain>
    </source>
</reference>
<protein>
    <submittedName>
        <fullName evidence="3">Uncharacterized protein</fullName>
    </submittedName>
</protein>
<dbReference type="STRING" id="380244.SAMN05216298_3690"/>
<dbReference type="Proteomes" id="UP000198662">
    <property type="component" value="Unassembled WGS sequence"/>
</dbReference>
<feature type="transmembrane region" description="Helical" evidence="2">
    <location>
        <begin position="21"/>
        <end position="40"/>
    </location>
</feature>
<sequence>MPPADEAAPHHGALTIRTDRLRCALIAAVGIPLGIALILLDPVAERDPVEMLLSLAGGMSLGWGSGALGLLFREPLRFDVRSRRLHVPRSSNWRFTDVYPSPGFDRIEYSPYNARIYQVRADGRRRRLPVFRQYTNRRDWAALADLLLEHSGGAPAQTSPNPHEGRIQLGSCR</sequence>
<feature type="region of interest" description="Disordered" evidence="1">
    <location>
        <begin position="152"/>
        <end position="173"/>
    </location>
</feature>
<proteinExistence type="predicted"/>
<evidence type="ECO:0000256" key="1">
    <source>
        <dbReference type="SAM" id="MobiDB-lite"/>
    </source>
</evidence>
<organism evidence="3 4">
    <name type="scientific">Glycomyces sambucus</name>
    <dbReference type="NCBI Taxonomy" id="380244"/>
    <lineage>
        <taxon>Bacteria</taxon>
        <taxon>Bacillati</taxon>
        <taxon>Actinomycetota</taxon>
        <taxon>Actinomycetes</taxon>
        <taxon>Glycomycetales</taxon>
        <taxon>Glycomycetaceae</taxon>
        <taxon>Glycomyces</taxon>
    </lineage>
</organism>
<name>A0A1G9JKD4_9ACTN</name>
<evidence type="ECO:0000313" key="3">
    <source>
        <dbReference type="EMBL" id="SDL37742.1"/>
    </source>
</evidence>
<keyword evidence="4" id="KW-1185">Reference proteome</keyword>
<keyword evidence="2" id="KW-0812">Transmembrane</keyword>
<accession>A0A1G9JKD4</accession>
<dbReference type="OrthoDB" id="5185335at2"/>
<evidence type="ECO:0000256" key="2">
    <source>
        <dbReference type="SAM" id="Phobius"/>
    </source>
</evidence>
<gene>
    <name evidence="3" type="ORF">SAMN05216298_3690</name>
</gene>
<dbReference type="AlphaFoldDB" id="A0A1G9JKD4"/>
<dbReference type="RefSeq" id="WP_091052348.1">
    <property type="nucleotide sequence ID" value="NZ_FNGF01000005.1"/>
</dbReference>
<keyword evidence="2" id="KW-1133">Transmembrane helix</keyword>
<feature type="transmembrane region" description="Helical" evidence="2">
    <location>
        <begin position="52"/>
        <end position="72"/>
    </location>
</feature>
<evidence type="ECO:0000313" key="4">
    <source>
        <dbReference type="Proteomes" id="UP000198662"/>
    </source>
</evidence>